<keyword evidence="2" id="KW-1133">Transmembrane helix</keyword>
<dbReference type="PANTHER" id="PTHR35394">
    <property type="entry name" value="DUF3176 DOMAIN-CONTAINING PROTEIN"/>
    <property type="match status" value="1"/>
</dbReference>
<dbReference type="AlphaFoldDB" id="A0A395S5S2"/>
<feature type="transmembrane region" description="Helical" evidence="2">
    <location>
        <begin position="60"/>
        <end position="82"/>
    </location>
</feature>
<feature type="transmembrane region" description="Helical" evidence="2">
    <location>
        <begin position="102"/>
        <end position="129"/>
    </location>
</feature>
<keyword evidence="2" id="KW-0812">Transmembrane</keyword>
<evidence type="ECO:0000256" key="1">
    <source>
        <dbReference type="SAM" id="MobiDB-lite"/>
    </source>
</evidence>
<feature type="compositionally biased region" description="Basic and acidic residues" evidence="1">
    <location>
        <begin position="15"/>
        <end position="31"/>
    </location>
</feature>
<evidence type="ECO:0000313" key="4">
    <source>
        <dbReference type="Proteomes" id="UP000266152"/>
    </source>
</evidence>
<evidence type="ECO:0000313" key="3">
    <source>
        <dbReference type="EMBL" id="RGP67734.1"/>
    </source>
</evidence>
<dbReference type="Pfam" id="PF11374">
    <property type="entry name" value="DUF3176"/>
    <property type="match status" value="1"/>
</dbReference>
<accession>A0A395S5S2</accession>
<evidence type="ECO:0000256" key="2">
    <source>
        <dbReference type="SAM" id="Phobius"/>
    </source>
</evidence>
<dbReference type="STRING" id="5514.A0A395S5S2"/>
<feature type="region of interest" description="Disordered" evidence="1">
    <location>
        <begin position="15"/>
        <end position="52"/>
    </location>
</feature>
<keyword evidence="2" id="KW-0472">Membrane</keyword>
<feature type="transmembrane region" description="Helical" evidence="2">
    <location>
        <begin position="150"/>
        <end position="177"/>
    </location>
</feature>
<dbReference type="PANTHER" id="PTHR35394:SF5">
    <property type="entry name" value="DUF3176 DOMAIN-CONTAINING PROTEIN"/>
    <property type="match status" value="1"/>
</dbReference>
<name>A0A395S5S2_FUSSP</name>
<keyword evidence="4" id="KW-1185">Reference proteome</keyword>
<sequence length="447" mass="50200">MLSSLHVRIIPETHPKPTRHSYELTSVHDTDTESTEPTLIPKPPETKESAKNGTFSQHEWGLEILSASVSFLLFIGMIVIFWTMQDEPVSKWSFPISINATIAILSTACTAAMMHNVSAFIGQLKWLYLNIKPRQLYTVQRFDEASRGPYGSILFLLKVSWNMATLGALITILRLGFAPMAQEVISLEPRPVNTTDKNATFGFAHTYDRNLSMGHNSERPPDPHMQAAIIKGLYDINTAPPFNCSGLCEWKDRYVSLGFKSVCENVTVSTLNTKSCVYDSGKPVTKDPPGRPPYEYRTCNMTTPGGIILSIQQDPPYFLTAFRSNTTLPEDTSVFVLRSTKLMRFAIYRTGRDETYMPLDTDITECTLSYAAYEYTGARANGSVFSFDNTQMVDLEWNGHTDLEIRRLVSSPTKDGIPELYFDWIDELALRLSTVADLSAGVCRRSF</sequence>
<dbReference type="InterPro" id="IPR021514">
    <property type="entry name" value="DUF3176"/>
</dbReference>
<organism evidence="3 4">
    <name type="scientific">Fusarium sporotrichioides</name>
    <dbReference type="NCBI Taxonomy" id="5514"/>
    <lineage>
        <taxon>Eukaryota</taxon>
        <taxon>Fungi</taxon>
        <taxon>Dikarya</taxon>
        <taxon>Ascomycota</taxon>
        <taxon>Pezizomycotina</taxon>
        <taxon>Sordariomycetes</taxon>
        <taxon>Hypocreomycetidae</taxon>
        <taxon>Hypocreales</taxon>
        <taxon>Nectriaceae</taxon>
        <taxon>Fusarium</taxon>
    </lineage>
</organism>
<proteinExistence type="predicted"/>
<comment type="caution">
    <text evidence="3">The sequence shown here is derived from an EMBL/GenBank/DDBJ whole genome shotgun (WGS) entry which is preliminary data.</text>
</comment>
<protein>
    <submittedName>
        <fullName evidence="3">Uncharacterized protein</fullName>
    </submittedName>
</protein>
<reference evidence="3 4" key="1">
    <citation type="journal article" date="2018" name="PLoS Pathog.">
        <title>Evolution of structural diversity of trichothecenes, a family of toxins produced by plant pathogenic and entomopathogenic fungi.</title>
        <authorList>
            <person name="Proctor R.H."/>
            <person name="McCormick S.P."/>
            <person name="Kim H.S."/>
            <person name="Cardoza R.E."/>
            <person name="Stanley A.M."/>
            <person name="Lindo L."/>
            <person name="Kelly A."/>
            <person name="Brown D.W."/>
            <person name="Lee T."/>
            <person name="Vaughan M.M."/>
            <person name="Alexander N.J."/>
            <person name="Busman M."/>
            <person name="Gutierrez S."/>
        </authorList>
    </citation>
    <scope>NUCLEOTIDE SEQUENCE [LARGE SCALE GENOMIC DNA]</scope>
    <source>
        <strain evidence="3 4">NRRL 3299</strain>
    </source>
</reference>
<dbReference type="EMBL" id="PXOF01000079">
    <property type="protein sequence ID" value="RGP67734.1"/>
    <property type="molecule type" value="Genomic_DNA"/>
</dbReference>
<gene>
    <name evidence="3" type="ORF">FSPOR_5924</name>
</gene>
<dbReference type="Proteomes" id="UP000266152">
    <property type="component" value="Unassembled WGS sequence"/>
</dbReference>